<dbReference type="EMBL" id="WBVP01000006">
    <property type="protein sequence ID" value="KAB2825041.1"/>
    <property type="molecule type" value="Genomic_DNA"/>
</dbReference>
<evidence type="ECO:0000313" key="3">
    <source>
        <dbReference type="Proteomes" id="UP000434870"/>
    </source>
</evidence>
<feature type="domain" description="DUF5666" evidence="1">
    <location>
        <begin position="241"/>
        <end position="295"/>
    </location>
</feature>
<dbReference type="Proteomes" id="UP000434870">
    <property type="component" value="Unassembled WGS sequence"/>
</dbReference>
<dbReference type="PROSITE" id="PS51257">
    <property type="entry name" value="PROKAR_LIPOPROTEIN"/>
    <property type="match status" value="1"/>
</dbReference>
<name>A0A6N6RU25_9GAMM</name>
<comment type="caution">
    <text evidence="2">The sequence shown here is derived from an EMBL/GenBank/DDBJ whole genome shotgun (WGS) entry which is preliminary data.</text>
</comment>
<sequence>MKKVAVLLLGTVMLSGCGSDDSGDTVSSHAQANVIEGTIESINPLANEVTMNGVDYHVTSVSFGNKDDISLNDLKANMMVRLSTNDEANLLTVSNAKLTLEPTMVGLITEINPQTGDFKINGVALSADNVLLTEIDNGDWVMISSLPTANAGYHVLSIVKFEPDDHGKVEMEGLLNHLEDHQFILGSNLIVNYENAQIEDNALLSNGQWVEVTGTIDGLIFKAESIEVEGYNDLDQNTDIEGIITNVAKDKSSFILNYKGRFFVTSNTIYEDGKKENLAVGTYLEVTAKEVNGKNQVLEIEFETQDSDENDWPDSNDIEFIGKIVSDNVDINKTKSFIMNTLQGEKTIYMTASTEFDDNLTILNLDTGMDIEVDAYLINGQYIASEIERKDND</sequence>
<evidence type="ECO:0000313" key="2">
    <source>
        <dbReference type="EMBL" id="KAB2825041.1"/>
    </source>
</evidence>
<dbReference type="AlphaFoldDB" id="A0A6N6RU25"/>
<evidence type="ECO:0000259" key="1">
    <source>
        <dbReference type="Pfam" id="PF18914"/>
    </source>
</evidence>
<gene>
    <name evidence="2" type="ORF">F8B77_07270</name>
</gene>
<dbReference type="RefSeq" id="WP_151654798.1">
    <property type="nucleotide sequence ID" value="NZ_WBVP01000006.1"/>
</dbReference>
<proteinExistence type="predicted"/>
<organism evidence="2 3">
    <name type="scientific">Aliivibrio finisterrensis</name>
    <dbReference type="NCBI Taxonomy" id="511998"/>
    <lineage>
        <taxon>Bacteria</taxon>
        <taxon>Pseudomonadati</taxon>
        <taxon>Pseudomonadota</taxon>
        <taxon>Gammaproteobacteria</taxon>
        <taxon>Vibrionales</taxon>
        <taxon>Vibrionaceae</taxon>
        <taxon>Aliivibrio</taxon>
    </lineage>
</organism>
<accession>A0A6N6RU25</accession>
<protein>
    <recommendedName>
        <fullName evidence="1">DUF5666 domain-containing protein</fullName>
    </recommendedName>
</protein>
<feature type="domain" description="DUF5666" evidence="1">
    <location>
        <begin position="344"/>
        <end position="388"/>
    </location>
</feature>
<dbReference type="Pfam" id="PF18914">
    <property type="entry name" value="DUF5666"/>
    <property type="match status" value="2"/>
</dbReference>
<dbReference type="InterPro" id="IPR043724">
    <property type="entry name" value="DUF5666"/>
</dbReference>
<reference evidence="2 3" key="1">
    <citation type="submission" date="2019-09" db="EMBL/GenBank/DDBJ databases">
        <title>Genome of Aliivibrio finisterrensis LMG 23869 (type strain).</title>
        <authorList>
            <person name="Bowman J.P."/>
        </authorList>
    </citation>
    <scope>NUCLEOTIDE SEQUENCE [LARGE SCALE GENOMIC DNA]</scope>
    <source>
        <strain evidence="2 3">LMG 23869</strain>
    </source>
</reference>